<accession>A0A6P1BUU9</accession>
<name>A0A6P1BUU9_9BRAD</name>
<dbReference type="InterPro" id="IPR009100">
    <property type="entry name" value="AcylCoA_DH/oxidase_NM_dom_sf"/>
</dbReference>
<comment type="cofactor">
    <cofactor evidence="1">
        <name>FAD</name>
        <dbReference type="ChEBI" id="CHEBI:57692"/>
    </cofactor>
</comment>
<evidence type="ECO:0000313" key="9">
    <source>
        <dbReference type="Proteomes" id="UP000468531"/>
    </source>
</evidence>
<comment type="caution">
    <text evidence="8">The sequence shown here is derived from an EMBL/GenBank/DDBJ whole genome shotgun (WGS) entry which is preliminary data.</text>
</comment>
<dbReference type="PANTHER" id="PTHR43884:SF20">
    <property type="entry name" value="ACYL-COA DEHYDROGENASE FADE28"/>
    <property type="match status" value="1"/>
</dbReference>
<dbReference type="InterPro" id="IPR009075">
    <property type="entry name" value="AcylCo_DH/oxidase_C"/>
</dbReference>
<feature type="domain" description="Acyl-CoA dehydrogenase/oxidase C-terminal" evidence="6">
    <location>
        <begin position="239"/>
        <end position="369"/>
    </location>
</feature>
<evidence type="ECO:0000313" key="8">
    <source>
        <dbReference type="EMBL" id="NEV01383.1"/>
    </source>
</evidence>
<dbReference type="GO" id="GO:0050660">
    <property type="term" value="F:flavin adenine dinucleotide binding"/>
    <property type="evidence" value="ECO:0007669"/>
    <property type="project" value="InterPro"/>
</dbReference>
<dbReference type="AlphaFoldDB" id="A0A6P1BUU9"/>
<dbReference type="SUPFAM" id="SSF47203">
    <property type="entry name" value="Acyl-CoA dehydrogenase C-terminal domain-like"/>
    <property type="match status" value="1"/>
</dbReference>
<gene>
    <name evidence="8" type="ORF">FNJ47_37800</name>
</gene>
<dbReference type="InterPro" id="IPR036250">
    <property type="entry name" value="AcylCo_DH-like_C"/>
</dbReference>
<keyword evidence="5" id="KW-0560">Oxidoreductase</keyword>
<protein>
    <submittedName>
        <fullName evidence="8">Acyl-CoA dehydrogenase</fullName>
    </submittedName>
</protein>
<dbReference type="InterPro" id="IPR013786">
    <property type="entry name" value="AcylCoA_DH/ox_N"/>
</dbReference>
<evidence type="ECO:0000256" key="1">
    <source>
        <dbReference type="ARBA" id="ARBA00001974"/>
    </source>
</evidence>
<dbReference type="PANTHER" id="PTHR43884">
    <property type="entry name" value="ACYL-COA DEHYDROGENASE"/>
    <property type="match status" value="1"/>
</dbReference>
<dbReference type="CDD" id="cd00567">
    <property type="entry name" value="ACAD"/>
    <property type="match status" value="1"/>
</dbReference>
<keyword evidence="4" id="KW-0274">FAD</keyword>
<dbReference type="EMBL" id="VKHP01000237">
    <property type="protein sequence ID" value="NEV01383.1"/>
    <property type="molecule type" value="Genomic_DNA"/>
</dbReference>
<dbReference type="InterPro" id="IPR037069">
    <property type="entry name" value="AcylCoA_DH/ox_N_sf"/>
</dbReference>
<feature type="domain" description="Acyl-CoA dehydrogenase/oxidase N-terminal" evidence="7">
    <location>
        <begin position="6"/>
        <end position="118"/>
    </location>
</feature>
<dbReference type="Gene3D" id="1.10.540.10">
    <property type="entry name" value="Acyl-CoA dehydrogenase/oxidase, N-terminal domain"/>
    <property type="match status" value="1"/>
</dbReference>
<sequence length="376" mass="40773">MKVLLSDEQKEFASSIRRLFDRECPPSLVRQLQDPSADPKPRRLWDRLAQSGVFGLALPNDVGGGGGTLFDLGLVYEEGGRALCPTIVYSTLEFGLAVSRLTSAPQLLELMPKVAAGEMIGTIALADPGDSSNITPSIRAERQGSKWELSGSLDFVPNADVADMLLTTARARDTSGPAHDVTLLLPREVLSTQRRSTFARDNQNRVNLDGVRIDSANVFAGTEGLNHAHLRWISNATTALHCMDMIGGARAVIDQTVRYIKDRHQFGRPIASFQAAQHHVANMHIAAEGAQLAAYQAVALVGAGRIAERETSIAKLKANEAYKFATLTAHQLHGGMGYVVDTNLHLWSERAKAMELRDGAWDTQIGRLSSALGMRA</sequence>
<dbReference type="RefSeq" id="WP_163160880.1">
    <property type="nucleotide sequence ID" value="NZ_VKHP01000237.1"/>
</dbReference>
<comment type="similarity">
    <text evidence="2">Belongs to the acyl-CoA dehydrogenase family.</text>
</comment>
<dbReference type="Gene3D" id="1.20.140.10">
    <property type="entry name" value="Butyryl-CoA Dehydrogenase, subunit A, domain 3"/>
    <property type="match status" value="1"/>
</dbReference>
<evidence type="ECO:0000256" key="5">
    <source>
        <dbReference type="ARBA" id="ARBA00023002"/>
    </source>
</evidence>
<dbReference type="Gene3D" id="2.40.110.10">
    <property type="entry name" value="Butyryl-CoA Dehydrogenase, subunit A, domain 2"/>
    <property type="match status" value="1"/>
</dbReference>
<evidence type="ECO:0000256" key="4">
    <source>
        <dbReference type="ARBA" id="ARBA00022827"/>
    </source>
</evidence>
<evidence type="ECO:0000256" key="2">
    <source>
        <dbReference type="ARBA" id="ARBA00009347"/>
    </source>
</evidence>
<evidence type="ECO:0000259" key="6">
    <source>
        <dbReference type="Pfam" id="PF00441"/>
    </source>
</evidence>
<proteinExistence type="inferred from homology"/>
<dbReference type="Pfam" id="PF00441">
    <property type="entry name" value="Acyl-CoA_dh_1"/>
    <property type="match status" value="1"/>
</dbReference>
<organism evidence="8 9">
    <name type="scientific">Bradyrhizobium uaiense</name>
    <dbReference type="NCBI Taxonomy" id="2594946"/>
    <lineage>
        <taxon>Bacteria</taxon>
        <taxon>Pseudomonadati</taxon>
        <taxon>Pseudomonadota</taxon>
        <taxon>Alphaproteobacteria</taxon>
        <taxon>Hyphomicrobiales</taxon>
        <taxon>Nitrobacteraceae</taxon>
        <taxon>Bradyrhizobium</taxon>
    </lineage>
</organism>
<dbReference type="SUPFAM" id="SSF56645">
    <property type="entry name" value="Acyl-CoA dehydrogenase NM domain-like"/>
    <property type="match status" value="1"/>
</dbReference>
<reference evidence="8 9" key="1">
    <citation type="journal article" date="2020" name="Arch. Microbiol.">
        <title>Bradyrhizobium uaiense sp. nov., a new highly efficient cowpea symbiont.</title>
        <authorList>
            <person name="Cabral Michel D."/>
            <person name="Azarias Guimaraes A."/>
            <person name="Martins da Costa E."/>
            <person name="Soares de Carvalho T."/>
            <person name="Balsanelli E."/>
            <person name="Willems A."/>
            <person name="Maltempi de Souza E."/>
            <person name="de Souza Moreira F.M."/>
        </authorList>
    </citation>
    <scope>NUCLEOTIDE SEQUENCE [LARGE SCALE GENOMIC DNA]</scope>
    <source>
        <strain evidence="8 9">UFLA 03-164</strain>
    </source>
</reference>
<dbReference type="GO" id="GO:0003995">
    <property type="term" value="F:acyl-CoA dehydrogenase activity"/>
    <property type="evidence" value="ECO:0007669"/>
    <property type="project" value="TreeGrafter"/>
</dbReference>
<dbReference type="InterPro" id="IPR046373">
    <property type="entry name" value="Acyl-CoA_Oxase/DH_mid-dom_sf"/>
</dbReference>
<keyword evidence="9" id="KW-1185">Reference proteome</keyword>
<dbReference type="Proteomes" id="UP000468531">
    <property type="component" value="Unassembled WGS sequence"/>
</dbReference>
<keyword evidence="3" id="KW-0285">Flavoprotein</keyword>
<dbReference type="Pfam" id="PF02771">
    <property type="entry name" value="Acyl-CoA_dh_N"/>
    <property type="match status" value="1"/>
</dbReference>
<evidence type="ECO:0000259" key="7">
    <source>
        <dbReference type="Pfam" id="PF02771"/>
    </source>
</evidence>
<evidence type="ECO:0000256" key="3">
    <source>
        <dbReference type="ARBA" id="ARBA00022630"/>
    </source>
</evidence>